<evidence type="ECO:0000313" key="2">
    <source>
        <dbReference type="Proteomes" id="UP000309584"/>
    </source>
</evidence>
<dbReference type="RefSeq" id="WP_137623820.1">
    <property type="nucleotide sequence ID" value="NZ_NXLY01000006.1"/>
</dbReference>
<evidence type="ECO:0000313" key="1">
    <source>
        <dbReference type="EMBL" id="TKX34118.1"/>
    </source>
</evidence>
<proteinExistence type="predicted"/>
<reference evidence="1 2" key="1">
    <citation type="submission" date="2018-05" db="EMBL/GenBank/DDBJ databases">
        <title>Novel Campyloabacter and Helicobacter Species and Strains.</title>
        <authorList>
            <person name="Mannion A.J."/>
            <person name="Shen Z."/>
            <person name="Fox J.G."/>
        </authorList>
    </citation>
    <scope>NUCLEOTIDE SEQUENCE [LARGE SCALE GENOMIC DNA]</scope>
    <source>
        <strain evidence="2">MIT10-5678</strain>
    </source>
</reference>
<name>A0ABY2TM85_9BACT</name>
<dbReference type="PIRSF" id="PIRSF009554">
    <property type="entry name" value="UCP009554"/>
    <property type="match status" value="1"/>
</dbReference>
<dbReference type="Gene3D" id="2.30.110.10">
    <property type="entry name" value="Electron Transport, Fmn-binding Protein, Chain A"/>
    <property type="match status" value="1"/>
</dbReference>
<evidence type="ECO:0008006" key="3">
    <source>
        <dbReference type="Google" id="ProtNLM"/>
    </source>
</evidence>
<sequence length="139" mass="16017">MDEKILNFIKNEKLLSWSIIDDIGVYTASAFYAFDEKNLAFIIASHENTKHIQLAFKNSSVAVNIAKENKIAFLKGIQAKAEFKRASKEQEKIYFSKFSFARLDKKAKIYILEIIWVKLTDNTLGLAKKIEFSKKSFII</sequence>
<keyword evidence="2" id="KW-1185">Reference proteome</keyword>
<comment type="caution">
    <text evidence="1">The sequence shown here is derived from an EMBL/GenBank/DDBJ whole genome shotgun (WGS) entry which is preliminary data.</text>
</comment>
<accession>A0ABY2TM85</accession>
<protein>
    <recommendedName>
        <fullName evidence="3">Pyridoxamine 5'-phosphate oxidase putative domain-containing protein</fullName>
    </recommendedName>
</protein>
<dbReference type="Proteomes" id="UP000309584">
    <property type="component" value="Unassembled WGS sequence"/>
</dbReference>
<dbReference type="InterPro" id="IPR011194">
    <property type="entry name" value="UPF0306"/>
</dbReference>
<gene>
    <name evidence="1" type="ORF">CQA75_04270</name>
</gene>
<dbReference type="EMBL" id="NXLY01000006">
    <property type="protein sequence ID" value="TKX34118.1"/>
    <property type="molecule type" value="Genomic_DNA"/>
</dbReference>
<organism evidence="1 2">
    <name type="scientific">Campylobacter taeniopygiae</name>
    <dbReference type="NCBI Taxonomy" id="2510188"/>
    <lineage>
        <taxon>Bacteria</taxon>
        <taxon>Pseudomonadati</taxon>
        <taxon>Campylobacterota</taxon>
        <taxon>Epsilonproteobacteria</taxon>
        <taxon>Campylobacterales</taxon>
        <taxon>Campylobacteraceae</taxon>
        <taxon>Campylobacter</taxon>
    </lineage>
</organism>
<dbReference type="InterPro" id="IPR012349">
    <property type="entry name" value="Split_barrel_FMN-bd"/>
</dbReference>